<evidence type="ECO:0000259" key="1">
    <source>
        <dbReference type="Pfam" id="PF03445"/>
    </source>
</evidence>
<gene>
    <name evidence="3" type="ORF">AFM11_31515</name>
</gene>
<name>A0A132PD90_9MYCO</name>
<organism evidence="3 4">
    <name type="scientific">Mycolicibacterium wolinskyi</name>
    <dbReference type="NCBI Taxonomy" id="59750"/>
    <lineage>
        <taxon>Bacteria</taxon>
        <taxon>Bacillati</taxon>
        <taxon>Actinomycetota</taxon>
        <taxon>Actinomycetes</taxon>
        <taxon>Mycobacteriales</taxon>
        <taxon>Mycobacteriaceae</taxon>
        <taxon>Mycolicibacterium</taxon>
    </lineage>
</organism>
<dbReference type="RefSeq" id="WP_067857545.1">
    <property type="nucleotide sequence ID" value="NZ_LGTW01000029.1"/>
</dbReference>
<reference evidence="3 4" key="1">
    <citation type="submission" date="2015-07" db="EMBL/GenBank/DDBJ databases">
        <title>A draft genome sequence of Mycobacterium wolinskyi.</title>
        <authorList>
            <person name="de Man T.J."/>
            <person name="Perry K.A."/>
            <person name="Coulliette A.D."/>
            <person name="Jensen B."/>
            <person name="Toney N.C."/>
            <person name="Limbago B.M."/>
            <person name="Noble-Wang J."/>
        </authorList>
    </citation>
    <scope>NUCLEOTIDE SEQUENCE [LARGE SCALE GENOMIC DNA]</scope>
    <source>
        <strain evidence="3 4">CDC_01</strain>
    </source>
</reference>
<accession>A0A132PD90</accession>
<sequence>MPEGLLERAQREVAAAGSAQALLTACRSAHDAVRHLLETRTGAATVAAAWSALGRSALASAARTLSPAAAGTWYASGSIGRGDALPGSDLDTLFVRADTTPPDAGLGHAIEVHDLLAECGFPADAKGATAARARFNRSAHEWTAGIDTWTTDASADRGVVMMGLLADAVPVTDGPDLRGRLGVAARRHPGALAAMLQDATHARGQVPSRLRVLTTGESGVDVKYAAVDPVVRIARWAALSCGSTALPTSERIRDAAGSRYLDEDDAKALEKCYAIGSSIRWRLRAIRWTPHGPVDDRTDLSELSPQDRTALRSIGRELNGVRRKLDYLASTSTFSEW</sequence>
<proteinExistence type="predicted"/>
<dbReference type="InterPro" id="IPR018821">
    <property type="entry name" value="DUF294_put_nucleoTrafse_sb-bd"/>
</dbReference>
<evidence type="ECO:0000313" key="4">
    <source>
        <dbReference type="Proteomes" id="UP000070612"/>
    </source>
</evidence>
<feature type="domain" description="Protein-PII uridylyltransferase N-terminal" evidence="1">
    <location>
        <begin position="29"/>
        <end position="154"/>
    </location>
</feature>
<dbReference type="EMBL" id="LGTW01000029">
    <property type="protein sequence ID" value="KWX20264.1"/>
    <property type="molecule type" value="Genomic_DNA"/>
</dbReference>
<comment type="caution">
    <text evidence="3">The sequence shown here is derived from an EMBL/GenBank/DDBJ whole genome shotgun (WGS) entry which is preliminary data.</text>
</comment>
<evidence type="ECO:0000313" key="3">
    <source>
        <dbReference type="EMBL" id="KWX20264.1"/>
    </source>
</evidence>
<protein>
    <submittedName>
        <fullName evidence="3">Uncharacterized protein</fullName>
    </submittedName>
</protein>
<dbReference type="PATRIC" id="fig|59750.3.peg.4208"/>
<feature type="domain" description="DUF294" evidence="2">
    <location>
        <begin position="191"/>
        <end position="326"/>
    </location>
</feature>
<dbReference type="Pfam" id="PF03445">
    <property type="entry name" value="DUF294"/>
    <property type="match status" value="1"/>
</dbReference>
<keyword evidence="4" id="KW-1185">Reference proteome</keyword>
<dbReference type="Pfam" id="PF10335">
    <property type="entry name" value="DUF294_C"/>
    <property type="match status" value="1"/>
</dbReference>
<dbReference type="STRING" id="59750.AWC31_26095"/>
<evidence type="ECO:0000259" key="2">
    <source>
        <dbReference type="Pfam" id="PF10335"/>
    </source>
</evidence>
<dbReference type="GO" id="GO:0008773">
    <property type="term" value="F:[protein-PII] uridylyltransferase activity"/>
    <property type="evidence" value="ECO:0007669"/>
    <property type="project" value="InterPro"/>
</dbReference>
<dbReference type="InterPro" id="IPR005105">
    <property type="entry name" value="GlnD_Uridyltrans_N"/>
</dbReference>
<dbReference type="AlphaFoldDB" id="A0A132PD90"/>
<dbReference type="Proteomes" id="UP000070612">
    <property type="component" value="Unassembled WGS sequence"/>
</dbReference>